<comment type="catalytic activity">
    <reaction evidence="1 9 10">
        <text>4-CDP-2-C-methyl-D-erythritol 2-phosphate = 2-C-methyl-D-erythritol 2,4-cyclic diphosphate + CMP</text>
        <dbReference type="Rhea" id="RHEA:23864"/>
        <dbReference type="ChEBI" id="CHEBI:57919"/>
        <dbReference type="ChEBI" id="CHEBI:58483"/>
        <dbReference type="ChEBI" id="CHEBI:60377"/>
        <dbReference type="EC" id="4.6.1.12"/>
    </reaction>
</comment>
<feature type="domain" description="2-C-methyl-D-erythritol 2,4-cyclodiphosphate synthase" evidence="11">
    <location>
        <begin position="5"/>
        <end position="158"/>
    </location>
</feature>
<feature type="binding site" evidence="9">
    <location>
        <begin position="38"/>
        <end position="39"/>
    </location>
    <ligand>
        <name>4-CDP-2-C-methyl-D-erythritol 2-phosphate</name>
        <dbReference type="ChEBI" id="CHEBI:57919"/>
    </ligand>
</feature>
<protein>
    <recommendedName>
        <fullName evidence="5 9">2-C-methyl-D-erythritol 2,4-cyclodiphosphate synthase</fullName>
        <shortName evidence="9">MECDP-synthase</shortName>
        <shortName evidence="9">MECPP-synthase</shortName>
        <shortName evidence="9">MECPS</shortName>
        <ecNumber evidence="5 9">4.6.1.12</ecNumber>
    </recommendedName>
</protein>
<dbReference type="GO" id="GO:0008685">
    <property type="term" value="F:2-C-methyl-D-erythritol 2,4-cyclodiphosphate synthase activity"/>
    <property type="evidence" value="ECO:0007669"/>
    <property type="project" value="UniProtKB-UniRule"/>
</dbReference>
<evidence type="ECO:0000256" key="4">
    <source>
        <dbReference type="ARBA" id="ARBA00011233"/>
    </source>
</evidence>
<feature type="binding site" evidence="9">
    <location>
        <begin position="12"/>
        <end position="14"/>
    </location>
    <ligand>
        <name>4-CDP-2-C-methyl-D-erythritol 2-phosphate</name>
        <dbReference type="ChEBI" id="CHEBI:57919"/>
    </ligand>
</feature>
<feature type="binding site" evidence="9">
    <location>
        <begin position="65"/>
        <end position="69"/>
    </location>
    <ligand>
        <name>4-CDP-2-C-methyl-D-erythritol 2-phosphate</name>
        <dbReference type="ChEBI" id="CHEBI:57919"/>
    </ligand>
</feature>
<gene>
    <name evidence="9 12" type="primary">ispF</name>
    <name evidence="12" type="ORF">KW868_17190</name>
</gene>
<dbReference type="NCBIfam" id="TIGR00151">
    <property type="entry name" value="ispF"/>
    <property type="match status" value="1"/>
</dbReference>
<evidence type="ECO:0000256" key="9">
    <source>
        <dbReference type="HAMAP-Rule" id="MF_00107"/>
    </source>
</evidence>
<dbReference type="GO" id="GO:0046872">
    <property type="term" value="F:metal ion binding"/>
    <property type="evidence" value="ECO:0007669"/>
    <property type="project" value="UniProtKB-KW"/>
</dbReference>
<feature type="binding site" evidence="9">
    <location>
        <position position="12"/>
    </location>
    <ligand>
        <name>a divalent metal cation</name>
        <dbReference type="ChEBI" id="CHEBI:60240"/>
    </ligand>
</feature>
<evidence type="ECO:0000256" key="2">
    <source>
        <dbReference type="ARBA" id="ARBA00004709"/>
    </source>
</evidence>
<evidence type="ECO:0000313" key="13">
    <source>
        <dbReference type="Proteomes" id="UP000887320"/>
    </source>
</evidence>
<evidence type="ECO:0000256" key="6">
    <source>
        <dbReference type="ARBA" id="ARBA00022723"/>
    </source>
</evidence>
<evidence type="ECO:0000256" key="3">
    <source>
        <dbReference type="ARBA" id="ARBA00008480"/>
    </source>
</evidence>
<feature type="site" description="Transition state stabilizer" evidence="9">
    <location>
        <position position="38"/>
    </location>
</feature>
<dbReference type="AlphaFoldDB" id="A0A6A1RPA1"/>
<proteinExistence type="inferred from homology"/>
<dbReference type="FunFam" id="3.30.1330.50:FF:000001">
    <property type="entry name" value="2-C-methyl-D-erythritol 2,4-cyclodiphosphate synthase"/>
    <property type="match status" value="1"/>
</dbReference>
<accession>A0A6A1RPA1</accession>
<keyword evidence="6 9" id="KW-0479">Metal-binding</keyword>
<feature type="binding site" evidence="9">
    <location>
        <position position="14"/>
    </location>
    <ligand>
        <name>a divalent metal cation</name>
        <dbReference type="ChEBI" id="CHEBI:60240"/>
    </ligand>
</feature>
<feature type="binding site" evidence="9">
    <location>
        <position position="46"/>
    </location>
    <ligand>
        <name>a divalent metal cation</name>
        <dbReference type="ChEBI" id="CHEBI:60240"/>
    </ligand>
</feature>
<feature type="site" description="Transition state stabilizer" evidence="9">
    <location>
        <position position="137"/>
    </location>
</feature>
<name>A0A6A1RPA1_ACIGI</name>
<feature type="binding site" evidence="9">
    <location>
        <begin position="136"/>
        <end position="139"/>
    </location>
    <ligand>
        <name>4-CDP-2-C-methyl-D-erythritol 2-phosphate</name>
        <dbReference type="ChEBI" id="CHEBI:57919"/>
    </ligand>
</feature>
<comment type="function">
    <text evidence="9">Involved in the biosynthesis of isopentenyl diphosphate (IPP) and dimethylallyl diphosphate (DMAPP), two major building blocks of isoprenoid compounds. Catalyzes the conversion of 4-diphosphocytidyl-2-C-methyl-D-erythritol 2-phosphate (CDP-ME2P) to 2-C-methyl-D-erythritol 2,4-cyclodiphosphate (ME-CPP) with a corresponding release of cytidine 5-monophosphate (CMP).</text>
</comment>
<dbReference type="EMBL" id="JAHWXT010000006">
    <property type="protein sequence ID" value="MCF0266187.1"/>
    <property type="molecule type" value="Genomic_DNA"/>
</dbReference>
<dbReference type="RefSeq" id="WP_004720660.1">
    <property type="nucleotide sequence ID" value="NZ_BBRY01000010.1"/>
</dbReference>
<dbReference type="HAMAP" id="MF_00107">
    <property type="entry name" value="IspF"/>
    <property type="match status" value="1"/>
</dbReference>
<dbReference type="Pfam" id="PF02542">
    <property type="entry name" value="YgbB"/>
    <property type="match status" value="1"/>
</dbReference>
<dbReference type="InterPro" id="IPR036571">
    <property type="entry name" value="MECDP_synthase_sf"/>
</dbReference>
<comment type="cofactor">
    <cofactor evidence="9">
        <name>a divalent metal cation</name>
        <dbReference type="ChEBI" id="CHEBI:60240"/>
    </cofactor>
    <text evidence="9">Binds 1 divalent metal cation per subunit.</text>
</comment>
<dbReference type="InterPro" id="IPR020555">
    <property type="entry name" value="MECDP_synthase_CS"/>
</dbReference>
<keyword evidence="8 9" id="KW-0456">Lyase</keyword>
<evidence type="ECO:0000256" key="10">
    <source>
        <dbReference type="RuleBase" id="RU004395"/>
    </source>
</evidence>
<evidence type="ECO:0000313" key="12">
    <source>
        <dbReference type="EMBL" id="MCF0266187.1"/>
    </source>
</evidence>
<dbReference type="PROSITE" id="PS01350">
    <property type="entry name" value="ISPF"/>
    <property type="match status" value="1"/>
</dbReference>
<keyword evidence="7 9" id="KW-0414">Isoprene biosynthesis</keyword>
<evidence type="ECO:0000256" key="7">
    <source>
        <dbReference type="ARBA" id="ARBA00023229"/>
    </source>
</evidence>
<dbReference type="GO" id="GO:0016114">
    <property type="term" value="P:terpenoid biosynthetic process"/>
    <property type="evidence" value="ECO:0007669"/>
    <property type="project" value="InterPro"/>
</dbReference>
<comment type="caution">
    <text evidence="12">The sequence shown here is derived from an EMBL/GenBank/DDBJ whole genome shotgun (WGS) entry which is preliminary data.</text>
</comment>
<dbReference type="GO" id="GO:0019288">
    <property type="term" value="P:isopentenyl diphosphate biosynthetic process, methylerythritol 4-phosphate pathway"/>
    <property type="evidence" value="ECO:0007669"/>
    <property type="project" value="UniProtKB-UniRule"/>
</dbReference>
<dbReference type="InterPro" id="IPR003526">
    <property type="entry name" value="MECDP_synthase"/>
</dbReference>
<feature type="binding site" evidence="9">
    <location>
        <begin position="60"/>
        <end position="62"/>
    </location>
    <ligand>
        <name>4-CDP-2-C-methyl-D-erythritol 2-phosphate</name>
        <dbReference type="ChEBI" id="CHEBI:57919"/>
    </ligand>
</feature>
<evidence type="ECO:0000256" key="1">
    <source>
        <dbReference type="ARBA" id="ARBA00000200"/>
    </source>
</evidence>
<dbReference type="PANTHER" id="PTHR43181:SF1">
    <property type="entry name" value="2-C-METHYL-D-ERYTHRITOL 2,4-CYCLODIPHOSPHATE SYNTHASE, CHLOROPLASTIC"/>
    <property type="match status" value="1"/>
</dbReference>
<dbReference type="Proteomes" id="UP000887320">
    <property type="component" value="Unassembled WGS sequence"/>
</dbReference>
<dbReference type="Gene3D" id="3.30.1330.50">
    <property type="entry name" value="2-C-methyl-D-erythritol 2,4-cyclodiphosphate synthase"/>
    <property type="match status" value="1"/>
</dbReference>
<evidence type="ECO:0000256" key="5">
    <source>
        <dbReference type="ARBA" id="ARBA00012579"/>
    </source>
</evidence>
<dbReference type="CDD" id="cd00554">
    <property type="entry name" value="MECDP_synthase"/>
    <property type="match status" value="1"/>
</dbReference>
<feature type="binding site" evidence="9">
    <location>
        <position position="143"/>
    </location>
    <ligand>
        <name>4-CDP-2-C-methyl-D-erythritol 2-phosphate</name>
        <dbReference type="ChEBI" id="CHEBI:57919"/>
    </ligand>
</feature>
<comment type="pathway">
    <text evidence="2 9">Isoprenoid biosynthesis; isopentenyl diphosphate biosynthesis via DXP pathway; isopentenyl diphosphate from 1-deoxy-D-xylulose 5-phosphate: step 4/6.</text>
</comment>
<organism evidence="12 13">
    <name type="scientific">Acinetobacter guillouiae</name>
    <name type="common">Acinetobacter genomosp. 11</name>
    <dbReference type="NCBI Taxonomy" id="106649"/>
    <lineage>
        <taxon>Bacteria</taxon>
        <taxon>Pseudomonadati</taxon>
        <taxon>Pseudomonadota</taxon>
        <taxon>Gammaproteobacteria</taxon>
        <taxon>Moraxellales</taxon>
        <taxon>Moraxellaceae</taxon>
        <taxon>Acinetobacter</taxon>
    </lineage>
</organism>
<comment type="caution">
    <text evidence="9">Lacks conserved residue(s) required for the propagation of feature annotation.</text>
</comment>
<dbReference type="PANTHER" id="PTHR43181">
    <property type="entry name" value="2-C-METHYL-D-ERYTHRITOL 2,4-CYCLODIPHOSPHATE SYNTHASE, CHLOROPLASTIC"/>
    <property type="match status" value="1"/>
</dbReference>
<comment type="subunit">
    <text evidence="4 9">Homotrimer.</text>
</comment>
<comment type="similarity">
    <text evidence="3 9 10">Belongs to the IspF family.</text>
</comment>
<dbReference type="EC" id="4.6.1.12" evidence="5 9"/>
<dbReference type="SUPFAM" id="SSF69765">
    <property type="entry name" value="IpsF-like"/>
    <property type="match status" value="1"/>
</dbReference>
<evidence type="ECO:0000259" key="11">
    <source>
        <dbReference type="Pfam" id="PF02542"/>
    </source>
</evidence>
<reference evidence="12" key="1">
    <citation type="submission" date="2021-07" db="EMBL/GenBank/DDBJ databases">
        <authorList>
            <person name="Fernandez M."/>
            <person name="Pereira P."/>
            <person name="Torres Tejerizo G.A."/>
            <person name="Gonzalez P."/>
            <person name="Agostini E."/>
        </authorList>
    </citation>
    <scope>NUCLEOTIDE SEQUENCE</scope>
    <source>
        <strain evidence="12">SFC 500-1A</strain>
    </source>
</reference>
<sequence length="163" mass="17657">MIIPIRIGQGMDVHAFEEGDFVTLAGVQIPHTHGLKAHSDGDVVLHALCDALLGALALGDIGQHFPDTDAEFKGADSRKLLKHVYQLILDRGYKLNNADITVACERPKLAKHNLEMRQSIADVLDVDVTQISVKATTTEKLGFTGRQEGILSTATVLISHLAK</sequence>
<evidence type="ECO:0000256" key="8">
    <source>
        <dbReference type="ARBA" id="ARBA00023239"/>
    </source>
</evidence>
<feature type="binding site" evidence="9">
    <location>
        <position position="146"/>
    </location>
    <ligand>
        <name>4-CDP-2-C-methyl-D-erythritol 2-phosphate</name>
        <dbReference type="ChEBI" id="CHEBI:57919"/>
    </ligand>
</feature>